<organism evidence="2 3">
    <name type="scientific">Hyaloscypha variabilis (strain UAMH 11265 / GT02V1 / F)</name>
    <name type="common">Meliniomyces variabilis</name>
    <dbReference type="NCBI Taxonomy" id="1149755"/>
    <lineage>
        <taxon>Eukaryota</taxon>
        <taxon>Fungi</taxon>
        <taxon>Dikarya</taxon>
        <taxon>Ascomycota</taxon>
        <taxon>Pezizomycotina</taxon>
        <taxon>Leotiomycetes</taxon>
        <taxon>Helotiales</taxon>
        <taxon>Hyaloscyphaceae</taxon>
        <taxon>Hyaloscypha</taxon>
        <taxon>Hyaloscypha variabilis</taxon>
    </lineage>
</organism>
<evidence type="ECO:0000256" key="1">
    <source>
        <dbReference type="SAM" id="MobiDB-lite"/>
    </source>
</evidence>
<dbReference type="AlphaFoldDB" id="A0A2J6RXE5"/>
<feature type="compositionally biased region" description="Basic and acidic residues" evidence="1">
    <location>
        <begin position="25"/>
        <end position="34"/>
    </location>
</feature>
<dbReference type="OrthoDB" id="10576074at2759"/>
<proteinExistence type="predicted"/>
<feature type="region of interest" description="Disordered" evidence="1">
    <location>
        <begin position="1"/>
        <end position="86"/>
    </location>
</feature>
<dbReference type="Proteomes" id="UP000235786">
    <property type="component" value="Unassembled WGS sequence"/>
</dbReference>
<dbReference type="EMBL" id="KZ613942">
    <property type="protein sequence ID" value="PMD43183.1"/>
    <property type="molecule type" value="Genomic_DNA"/>
</dbReference>
<reference evidence="2 3" key="1">
    <citation type="submission" date="2016-04" db="EMBL/GenBank/DDBJ databases">
        <title>A degradative enzymes factory behind the ericoid mycorrhizal symbiosis.</title>
        <authorList>
            <consortium name="DOE Joint Genome Institute"/>
            <person name="Martino E."/>
            <person name="Morin E."/>
            <person name="Grelet G."/>
            <person name="Kuo A."/>
            <person name="Kohler A."/>
            <person name="Daghino S."/>
            <person name="Barry K."/>
            <person name="Choi C."/>
            <person name="Cichocki N."/>
            <person name="Clum A."/>
            <person name="Copeland A."/>
            <person name="Hainaut M."/>
            <person name="Haridas S."/>
            <person name="Labutti K."/>
            <person name="Lindquist E."/>
            <person name="Lipzen A."/>
            <person name="Khouja H.-R."/>
            <person name="Murat C."/>
            <person name="Ohm R."/>
            <person name="Olson A."/>
            <person name="Spatafora J."/>
            <person name="Veneault-Fourrey C."/>
            <person name="Henrissat B."/>
            <person name="Grigoriev I."/>
            <person name="Martin F."/>
            <person name="Perotto S."/>
        </authorList>
    </citation>
    <scope>NUCLEOTIDE SEQUENCE [LARGE SCALE GENOMIC DNA]</scope>
    <source>
        <strain evidence="2 3">F</strain>
    </source>
</reference>
<feature type="compositionally biased region" description="Acidic residues" evidence="1">
    <location>
        <begin position="1"/>
        <end position="10"/>
    </location>
</feature>
<protein>
    <submittedName>
        <fullName evidence="2">Uncharacterized protein</fullName>
    </submittedName>
</protein>
<keyword evidence="3" id="KW-1185">Reference proteome</keyword>
<evidence type="ECO:0000313" key="3">
    <source>
        <dbReference type="Proteomes" id="UP000235786"/>
    </source>
</evidence>
<gene>
    <name evidence="2" type="ORF">L207DRAFT_509725</name>
</gene>
<accession>A0A2J6RXE5</accession>
<evidence type="ECO:0000313" key="2">
    <source>
        <dbReference type="EMBL" id="PMD43183.1"/>
    </source>
</evidence>
<sequence length="139" mass="15013">MAPFVEEDETTAPPVPPTRPSTPTFDHHRLDRIAEAPSRADPNLPQVETSSPIQAPPAPMAFPDHGSSTNGNGTAGENEPSASQESNVSPKILFCVHVFVGVLFANASIRLHIPLSRFWPFAAYPPHSLFFISSLDAPF</sequence>
<name>A0A2J6RXE5_HYAVF</name>